<dbReference type="PATRIC" id="fig|1423777.3.peg.1780"/>
<feature type="active site" description="Proton donor" evidence="9">
    <location>
        <position position="63"/>
    </location>
</feature>
<dbReference type="GO" id="GO:0044205">
    <property type="term" value="P:'de novo' UMP biosynthetic process"/>
    <property type="evidence" value="ECO:0007669"/>
    <property type="project" value="UniProtKB-UniRule"/>
</dbReference>
<feature type="binding site" evidence="9 11">
    <location>
        <position position="11"/>
    </location>
    <ligand>
        <name>substrate</name>
    </ligand>
</feature>
<name>A0A0R1M9I2_9LACO</name>
<dbReference type="GO" id="GO:0004590">
    <property type="term" value="F:orotidine-5'-phosphate decarboxylase activity"/>
    <property type="evidence" value="ECO:0007669"/>
    <property type="project" value="UniProtKB-UniRule"/>
</dbReference>
<feature type="binding site" evidence="9 11">
    <location>
        <position position="215"/>
    </location>
    <ligand>
        <name>substrate</name>
    </ligand>
</feature>
<evidence type="ECO:0000256" key="10">
    <source>
        <dbReference type="PIRSR" id="PIRSR614732-1"/>
    </source>
</evidence>
<protein>
    <recommendedName>
        <fullName evidence="9">Orotidine 5'-phosphate decarboxylase</fullName>
        <ecNumber evidence="9">4.1.1.23</ecNumber>
    </recommendedName>
    <alternativeName>
        <fullName evidence="9">OMP decarboxylase</fullName>
        <shortName evidence="9">OMPDCase</shortName>
        <shortName evidence="9">OMPdecase</shortName>
    </alternativeName>
</protein>
<sequence>MVIKRPIVALDFPDRSAAISFLQRFDQDEHLFVKIGMELFYSEGQDMVKEIMGLGHDVFLDLKCYDIPHTVEMTMRVLGRLKVSLSTLHASGGTEMMRAAKEGLLDGSAGDESTKLLAITQLTSTTQQQITEEQLVNVPMQESVLHYAKLAQKSGLDGVVCSAQEAAEIARETSPQFLRVTPGIRLAGGAAQDQRRVMTPQAAAKNHSSALVVGRAITEATDCVAAYHLIKKLWEESI</sequence>
<dbReference type="AlphaFoldDB" id="A0A0R1M9I2"/>
<evidence type="ECO:0000256" key="12">
    <source>
        <dbReference type="RuleBase" id="RU000512"/>
    </source>
</evidence>
<evidence type="ECO:0000256" key="4">
    <source>
        <dbReference type="ARBA" id="ARBA00022793"/>
    </source>
</evidence>
<feature type="binding site" evidence="9 11">
    <location>
        <position position="185"/>
    </location>
    <ligand>
        <name>substrate</name>
    </ligand>
</feature>
<dbReference type="PROSITE" id="PS00156">
    <property type="entry name" value="OMPDECASE"/>
    <property type="match status" value="1"/>
</dbReference>
<comment type="catalytic activity">
    <reaction evidence="7 9 12">
        <text>orotidine 5'-phosphate + H(+) = UMP + CO2</text>
        <dbReference type="Rhea" id="RHEA:11596"/>
        <dbReference type="ChEBI" id="CHEBI:15378"/>
        <dbReference type="ChEBI" id="CHEBI:16526"/>
        <dbReference type="ChEBI" id="CHEBI:57538"/>
        <dbReference type="ChEBI" id="CHEBI:57865"/>
        <dbReference type="EC" id="4.1.1.23"/>
    </reaction>
</comment>
<evidence type="ECO:0000256" key="1">
    <source>
        <dbReference type="ARBA" id="ARBA00002356"/>
    </source>
</evidence>
<feature type="binding site" evidence="9 11">
    <location>
        <position position="34"/>
    </location>
    <ligand>
        <name>substrate</name>
    </ligand>
</feature>
<comment type="pathway">
    <text evidence="2 9 12">Pyrimidine metabolism; UMP biosynthesis via de novo pathway; UMP from orotate: step 2/2.</text>
</comment>
<dbReference type="EMBL" id="AZEH01000039">
    <property type="protein sequence ID" value="KRL04593.1"/>
    <property type="molecule type" value="Genomic_DNA"/>
</dbReference>
<keyword evidence="5 9" id="KW-0665">Pyrimidine biosynthesis</keyword>
<feature type="binding site" evidence="9">
    <location>
        <begin position="61"/>
        <end position="70"/>
    </location>
    <ligand>
        <name>substrate</name>
    </ligand>
</feature>
<gene>
    <name evidence="9" type="primary">pyrF</name>
    <name evidence="14" type="ORF">FD46_GL001726</name>
</gene>
<dbReference type="InterPro" id="IPR047596">
    <property type="entry name" value="OMPdecase_bac"/>
</dbReference>
<dbReference type="Pfam" id="PF00215">
    <property type="entry name" value="OMPdecase"/>
    <property type="match status" value="1"/>
</dbReference>
<dbReference type="GO" id="GO:0006207">
    <property type="term" value="P:'de novo' pyrimidine nucleobase biosynthetic process"/>
    <property type="evidence" value="ECO:0007669"/>
    <property type="project" value="InterPro"/>
</dbReference>
<comment type="subunit">
    <text evidence="3 9">Homodimer.</text>
</comment>
<dbReference type="InterPro" id="IPR001754">
    <property type="entry name" value="OMPdeCOase_dom"/>
</dbReference>
<evidence type="ECO:0000259" key="13">
    <source>
        <dbReference type="SMART" id="SM00934"/>
    </source>
</evidence>
<dbReference type="InterPro" id="IPR011060">
    <property type="entry name" value="RibuloseP-bd_barrel"/>
</dbReference>
<dbReference type="UniPathway" id="UPA00070">
    <property type="reaction ID" value="UER00120"/>
</dbReference>
<dbReference type="SMART" id="SM00934">
    <property type="entry name" value="OMPdecase"/>
    <property type="match status" value="1"/>
</dbReference>
<feature type="binding site" evidence="9 11">
    <location>
        <position position="194"/>
    </location>
    <ligand>
        <name>substrate</name>
    </ligand>
</feature>
<comment type="similarity">
    <text evidence="8 9">Belongs to the OMP decarboxylase family. Type 1 subfamily.</text>
</comment>
<dbReference type="RefSeq" id="WP_057896550.1">
    <property type="nucleotide sequence ID" value="NZ_AZEH01000039.1"/>
</dbReference>
<reference evidence="14 15" key="1">
    <citation type="journal article" date="2015" name="Genome Announc.">
        <title>Expanding the biotechnology potential of lactobacilli through comparative genomics of 213 strains and associated genera.</title>
        <authorList>
            <person name="Sun Z."/>
            <person name="Harris H.M."/>
            <person name="McCann A."/>
            <person name="Guo C."/>
            <person name="Argimon S."/>
            <person name="Zhang W."/>
            <person name="Yang X."/>
            <person name="Jeffery I.B."/>
            <person name="Cooney J.C."/>
            <person name="Kagawa T.F."/>
            <person name="Liu W."/>
            <person name="Song Y."/>
            <person name="Salvetti E."/>
            <person name="Wrobel A."/>
            <person name="Rasinkangas P."/>
            <person name="Parkhill J."/>
            <person name="Rea M.C."/>
            <person name="O'Sullivan O."/>
            <person name="Ritari J."/>
            <person name="Douillard F.P."/>
            <person name="Paul Ross R."/>
            <person name="Yang R."/>
            <person name="Briner A.E."/>
            <person name="Felis G.E."/>
            <person name="de Vos W.M."/>
            <person name="Barrangou R."/>
            <person name="Klaenhammer T.R."/>
            <person name="Caufield P.W."/>
            <person name="Cui Y."/>
            <person name="Zhang H."/>
            <person name="O'Toole P.W."/>
        </authorList>
    </citation>
    <scope>NUCLEOTIDE SEQUENCE [LARGE SCALE GENOMIC DNA]</scope>
    <source>
        <strain evidence="14 15">DSM 19972</strain>
    </source>
</reference>
<dbReference type="EC" id="4.1.1.23" evidence="9"/>
<dbReference type="GO" id="GO:0005829">
    <property type="term" value="C:cytosol"/>
    <property type="evidence" value="ECO:0007669"/>
    <property type="project" value="TreeGrafter"/>
</dbReference>
<dbReference type="PANTHER" id="PTHR32119">
    <property type="entry name" value="OROTIDINE 5'-PHOSPHATE DECARBOXYLASE"/>
    <property type="match status" value="1"/>
</dbReference>
<dbReference type="SUPFAM" id="SSF51366">
    <property type="entry name" value="Ribulose-phoshate binding barrel"/>
    <property type="match status" value="1"/>
</dbReference>
<feature type="active site" description="For OMPdecase activity" evidence="10">
    <location>
        <position position="61"/>
    </location>
</feature>
<dbReference type="NCBIfam" id="NF001273">
    <property type="entry name" value="PRK00230.1"/>
    <property type="match status" value="1"/>
</dbReference>
<accession>A0A0R1M9I2</accession>
<dbReference type="InterPro" id="IPR014732">
    <property type="entry name" value="OMPdecase"/>
</dbReference>
<keyword evidence="4 9" id="KW-0210">Decarboxylase</keyword>
<dbReference type="FunFam" id="3.20.20.70:FF:000015">
    <property type="entry name" value="Orotidine 5'-phosphate decarboxylase"/>
    <property type="match status" value="1"/>
</dbReference>
<dbReference type="HAMAP" id="MF_01200_B">
    <property type="entry name" value="OMPdecase_type1_B"/>
    <property type="match status" value="1"/>
</dbReference>
<dbReference type="PANTHER" id="PTHR32119:SF2">
    <property type="entry name" value="OROTIDINE 5'-PHOSPHATE DECARBOXYLASE"/>
    <property type="match status" value="1"/>
</dbReference>
<dbReference type="STRING" id="1423777.FD46_GL001726"/>
<evidence type="ECO:0000256" key="8">
    <source>
        <dbReference type="ARBA" id="ARBA00061012"/>
    </source>
</evidence>
<dbReference type="OrthoDB" id="9806203at2"/>
<keyword evidence="15" id="KW-1185">Reference proteome</keyword>
<evidence type="ECO:0000256" key="7">
    <source>
        <dbReference type="ARBA" id="ARBA00049157"/>
    </source>
</evidence>
<feature type="binding site" evidence="9 11">
    <location>
        <position position="123"/>
    </location>
    <ligand>
        <name>substrate</name>
    </ligand>
</feature>
<evidence type="ECO:0000256" key="2">
    <source>
        <dbReference type="ARBA" id="ARBA00004861"/>
    </source>
</evidence>
<evidence type="ECO:0000256" key="6">
    <source>
        <dbReference type="ARBA" id="ARBA00023239"/>
    </source>
</evidence>
<evidence type="ECO:0000256" key="5">
    <source>
        <dbReference type="ARBA" id="ARBA00022975"/>
    </source>
</evidence>
<dbReference type="CDD" id="cd04725">
    <property type="entry name" value="OMP_decarboxylase_like"/>
    <property type="match status" value="1"/>
</dbReference>
<evidence type="ECO:0000313" key="14">
    <source>
        <dbReference type="EMBL" id="KRL04593.1"/>
    </source>
</evidence>
<evidence type="ECO:0000256" key="11">
    <source>
        <dbReference type="PIRSR" id="PIRSR614732-2"/>
    </source>
</evidence>
<keyword evidence="6 9" id="KW-0456">Lyase</keyword>
<comment type="function">
    <text evidence="1 9">Catalyzes the decarboxylation of orotidine 5'-monophosphate (OMP) to uridine 5'-monophosphate (UMP).</text>
</comment>
<dbReference type="InterPro" id="IPR018089">
    <property type="entry name" value="OMPdecase_AS"/>
</dbReference>
<evidence type="ECO:0000256" key="3">
    <source>
        <dbReference type="ARBA" id="ARBA00011738"/>
    </source>
</evidence>
<feature type="active site" description="For OMPdecase activity" evidence="10">
    <location>
        <position position="63"/>
    </location>
</feature>
<organism evidence="14 15">
    <name type="scientific">Liquorilactobacillus oeni DSM 19972</name>
    <dbReference type="NCBI Taxonomy" id="1423777"/>
    <lineage>
        <taxon>Bacteria</taxon>
        <taxon>Bacillati</taxon>
        <taxon>Bacillota</taxon>
        <taxon>Bacilli</taxon>
        <taxon>Lactobacillales</taxon>
        <taxon>Lactobacillaceae</taxon>
        <taxon>Liquorilactobacillus</taxon>
    </lineage>
</organism>
<dbReference type="Gene3D" id="3.20.20.70">
    <property type="entry name" value="Aldolase class I"/>
    <property type="match status" value="1"/>
</dbReference>
<comment type="caution">
    <text evidence="14">The sequence shown here is derived from an EMBL/GenBank/DDBJ whole genome shotgun (WGS) entry which is preliminary data.</text>
</comment>
<feature type="binding site" evidence="9 11">
    <location>
        <position position="214"/>
    </location>
    <ligand>
        <name>substrate</name>
    </ligand>
</feature>
<feature type="active site" description="For OMPdecase activity" evidence="10">
    <location>
        <position position="66"/>
    </location>
</feature>
<dbReference type="NCBIfam" id="TIGR01740">
    <property type="entry name" value="pyrF"/>
    <property type="match status" value="1"/>
</dbReference>
<proteinExistence type="inferred from homology"/>
<dbReference type="InterPro" id="IPR013785">
    <property type="entry name" value="Aldolase_TIM"/>
</dbReference>
<evidence type="ECO:0000313" key="15">
    <source>
        <dbReference type="Proteomes" id="UP000051686"/>
    </source>
</evidence>
<feature type="domain" description="Orotidine 5'-phosphate decarboxylase" evidence="13">
    <location>
        <begin position="5"/>
        <end position="230"/>
    </location>
</feature>
<evidence type="ECO:0000256" key="9">
    <source>
        <dbReference type="HAMAP-Rule" id="MF_01200"/>
    </source>
</evidence>
<dbReference type="Proteomes" id="UP000051686">
    <property type="component" value="Unassembled WGS sequence"/>
</dbReference>